<protein>
    <submittedName>
        <fullName evidence="3">Polyprotein</fullName>
    </submittedName>
</protein>
<dbReference type="InterPro" id="IPR050951">
    <property type="entry name" value="Retrovirus_Pol_polyprotein"/>
</dbReference>
<dbReference type="PANTHER" id="PTHR37984:SF7">
    <property type="entry name" value="INTEGRASE CATALYTIC DOMAIN-CONTAINING PROTEIN"/>
    <property type="match status" value="1"/>
</dbReference>
<evidence type="ECO:0000259" key="2">
    <source>
        <dbReference type="SMART" id="SM00343"/>
    </source>
</evidence>
<dbReference type="SUPFAM" id="SSF56672">
    <property type="entry name" value="DNA/RNA polymerases"/>
    <property type="match status" value="1"/>
</dbReference>
<dbReference type="EMBL" id="BMAT01008772">
    <property type="protein sequence ID" value="GFR92216.1"/>
    <property type="molecule type" value="Genomic_DNA"/>
</dbReference>
<dbReference type="CDD" id="cd05481">
    <property type="entry name" value="retropepsin_like_LTR_1"/>
    <property type="match status" value="1"/>
</dbReference>
<dbReference type="GO" id="GO:0008270">
    <property type="term" value="F:zinc ion binding"/>
    <property type="evidence" value="ECO:0007669"/>
    <property type="project" value="InterPro"/>
</dbReference>
<dbReference type="SUPFAM" id="SSF50630">
    <property type="entry name" value="Acid proteases"/>
    <property type="match status" value="1"/>
</dbReference>
<accession>A0AAV4H3I7</accession>
<dbReference type="SMART" id="SM00343">
    <property type="entry name" value="ZnF_C2HC"/>
    <property type="match status" value="2"/>
</dbReference>
<dbReference type="PANTHER" id="PTHR37984">
    <property type="entry name" value="PROTEIN CBG26694"/>
    <property type="match status" value="1"/>
</dbReference>
<dbReference type="GO" id="GO:0003676">
    <property type="term" value="F:nucleic acid binding"/>
    <property type="evidence" value="ECO:0007669"/>
    <property type="project" value="InterPro"/>
</dbReference>
<dbReference type="Pfam" id="PF00078">
    <property type="entry name" value="RVT_1"/>
    <property type="match status" value="1"/>
</dbReference>
<feature type="domain" description="CCHC-type" evidence="2">
    <location>
        <begin position="225"/>
        <end position="241"/>
    </location>
</feature>
<evidence type="ECO:0000313" key="4">
    <source>
        <dbReference type="Proteomes" id="UP000762676"/>
    </source>
</evidence>
<evidence type="ECO:0000313" key="3">
    <source>
        <dbReference type="EMBL" id="GFR92216.1"/>
    </source>
</evidence>
<sequence length="720" mass="82619">MEHTKVPPMNFDDTNLAWKYKQWEQNMKLLLEGPLADKTDKQKVAYFFKNIGQGRDIFNRWELTDAEKTIGNLFEKFKLYCTPKKRLTTLRFRFNSRQQTESETIDQFVTALKLLAEGCEFGDLQPSLIRDRVICGTKECSIKERLLQEDDPMLEEALKIARSLEASKLDLSSMGTAVKIHAVKAPRKEKSQLKTNSRQPPHILKQHQHQKHSQAQTRRSCPQKYCPNCGNLPHHQSQCPARSQMCNYCKKPNHFKKMCRKLKFNQKKTHNIDLTSDSDDQYEEGATCSFETIQLNSVRTTDDEVYVILNVNLPNFPDKKTTLKAKIDTGSQGNALPMRLYKKMFPDGLDSLTKSRTKITAYGGSQVKNYGTCKIQCSYKNQTDMATFYVTDDTGTAIIGLPSLQAMKIVSLNCQLKTTHQKTIKDKEHLIREYPQVFQGIGKFQGTYHIHLDQSVPPSIHPLRKVPLKLKDRITSELDEMTSLGIVEKIKEGEPTEWVNSLVYREKANGPLRLCLDPKDLNRAILREHHKTPTLEEILPNLSGAKYFILDAKCGYWNVVLDKESSRLTTFNSPFGRYKFLRMPFGLKMSQDTFQSKIDQTFEGCSGVIGIADDIVVSGKTEKEHDENLRKMIQRCEETGLKLNPYKCKIKQEQIKFYGVICCAQGLKPDPEKAESLLNMMAPENIKEIVFSWPHDIHEPIHSELKLTYSPSERTTSKIQ</sequence>
<dbReference type="InterPro" id="IPR036875">
    <property type="entry name" value="Znf_CCHC_sf"/>
</dbReference>
<keyword evidence="4" id="KW-1185">Reference proteome</keyword>
<dbReference type="Gene3D" id="3.10.10.10">
    <property type="entry name" value="HIV Type 1 Reverse Transcriptase, subunit A, domain 1"/>
    <property type="match status" value="1"/>
</dbReference>
<dbReference type="Gene3D" id="3.30.70.270">
    <property type="match status" value="1"/>
</dbReference>
<dbReference type="SUPFAM" id="SSF57756">
    <property type="entry name" value="Retrovirus zinc finger-like domains"/>
    <property type="match status" value="1"/>
</dbReference>
<reference evidence="3 4" key="1">
    <citation type="journal article" date="2021" name="Elife">
        <title>Chloroplast acquisition without the gene transfer in kleptoplastic sea slugs, Plakobranchus ocellatus.</title>
        <authorList>
            <person name="Maeda T."/>
            <person name="Takahashi S."/>
            <person name="Yoshida T."/>
            <person name="Shimamura S."/>
            <person name="Takaki Y."/>
            <person name="Nagai Y."/>
            <person name="Toyoda A."/>
            <person name="Suzuki Y."/>
            <person name="Arimoto A."/>
            <person name="Ishii H."/>
            <person name="Satoh N."/>
            <person name="Nishiyama T."/>
            <person name="Hasebe M."/>
            <person name="Maruyama T."/>
            <person name="Minagawa J."/>
            <person name="Obokata J."/>
            <person name="Shigenobu S."/>
        </authorList>
    </citation>
    <scope>NUCLEOTIDE SEQUENCE [LARGE SCALE GENOMIC DNA]</scope>
</reference>
<dbReference type="InterPro" id="IPR021109">
    <property type="entry name" value="Peptidase_aspartic_dom_sf"/>
</dbReference>
<dbReference type="AlphaFoldDB" id="A0AAV4H3I7"/>
<dbReference type="CDD" id="cd01647">
    <property type="entry name" value="RT_LTR"/>
    <property type="match status" value="1"/>
</dbReference>
<evidence type="ECO:0000256" key="1">
    <source>
        <dbReference type="SAM" id="MobiDB-lite"/>
    </source>
</evidence>
<dbReference type="Proteomes" id="UP000762676">
    <property type="component" value="Unassembled WGS sequence"/>
</dbReference>
<dbReference type="InterPro" id="IPR043502">
    <property type="entry name" value="DNA/RNA_pol_sf"/>
</dbReference>
<name>A0AAV4H3I7_9GAST</name>
<proteinExistence type="predicted"/>
<dbReference type="InterPro" id="IPR001878">
    <property type="entry name" value="Znf_CCHC"/>
</dbReference>
<gene>
    <name evidence="3" type="ORF">ElyMa_004347200</name>
</gene>
<dbReference type="InterPro" id="IPR000477">
    <property type="entry name" value="RT_dom"/>
</dbReference>
<organism evidence="3 4">
    <name type="scientific">Elysia marginata</name>
    <dbReference type="NCBI Taxonomy" id="1093978"/>
    <lineage>
        <taxon>Eukaryota</taxon>
        <taxon>Metazoa</taxon>
        <taxon>Spiralia</taxon>
        <taxon>Lophotrochozoa</taxon>
        <taxon>Mollusca</taxon>
        <taxon>Gastropoda</taxon>
        <taxon>Heterobranchia</taxon>
        <taxon>Euthyneura</taxon>
        <taxon>Panpulmonata</taxon>
        <taxon>Sacoglossa</taxon>
        <taxon>Placobranchoidea</taxon>
        <taxon>Plakobranchidae</taxon>
        <taxon>Elysia</taxon>
    </lineage>
</organism>
<feature type="region of interest" description="Disordered" evidence="1">
    <location>
        <begin position="184"/>
        <end position="216"/>
    </location>
</feature>
<dbReference type="Gene3D" id="2.40.70.10">
    <property type="entry name" value="Acid Proteases"/>
    <property type="match status" value="1"/>
</dbReference>
<comment type="caution">
    <text evidence="3">The sequence shown here is derived from an EMBL/GenBank/DDBJ whole genome shotgun (WGS) entry which is preliminary data.</text>
</comment>
<feature type="domain" description="CCHC-type" evidence="2">
    <location>
        <begin position="245"/>
        <end position="261"/>
    </location>
</feature>
<dbReference type="InterPro" id="IPR043128">
    <property type="entry name" value="Rev_trsase/Diguanyl_cyclase"/>
</dbReference>